<comment type="subcellular location">
    <subcellularLocation>
        <location evidence="1">Cell membrane</location>
    </subcellularLocation>
</comment>
<dbReference type="PROSITE" id="PS50111">
    <property type="entry name" value="CHEMOTAXIS_TRANSDUC_2"/>
    <property type="match status" value="1"/>
</dbReference>
<dbReference type="EMBL" id="JPVN01000002">
    <property type="protein sequence ID" value="KGR80169.1"/>
    <property type="molecule type" value="Genomic_DNA"/>
</dbReference>
<evidence type="ECO:0000256" key="5">
    <source>
        <dbReference type="ARBA" id="ARBA00029447"/>
    </source>
</evidence>
<dbReference type="SMART" id="SM00283">
    <property type="entry name" value="MA"/>
    <property type="match status" value="1"/>
</dbReference>
<comment type="caution">
    <text evidence="10">The sequence shown here is derived from an EMBL/GenBank/DDBJ whole genome shotgun (WGS) entry which is preliminary data.</text>
</comment>
<dbReference type="Pfam" id="PF00015">
    <property type="entry name" value="MCPsignal"/>
    <property type="match status" value="1"/>
</dbReference>
<evidence type="ECO:0000256" key="2">
    <source>
        <dbReference type="ARBA" id="ARBA00022475"/>
    </source>
</evidence>
<dbReference type="InterPro" id="IPR003660">
    <property type="entry name" value="HAMP_dom"/>
</dbReference>
<dbReference type="SUPFAM" id="SSF58104">
    <property type="entry name" value="Methyl-accepting chemotaxis protein (MCP) signaling domain"/>
    <property type="match status" value="1"/>
</dbReference>
<dbReference type="Gene3D" id="1.10.287.950">
    <property type="entry name" value="Methyl-accepting chemotaxis protein"/>
    <property type="match status" value="1"/>
</dbReference>
<evidence type="ECO:0000256" key="1">
    <source>
        <dbReference type="ARBA" id="ARBA00004236"/>
    </source>
</evidence>
<dbReference type="SMART" id="SM00304">
    <property type="entry name" value="HAMP"/>
    <property type="match status" value="1"/>
</dbReference>
<dbReference type="Gene3D" id="6.10.340.10">
    <property type="match status" value="1"/>
</dbReference>
<dbReference type="OrthoDB" id="2489132at2"/>
<dbReference type="STRING" id="1384049.CD29_02080"/>
<dbReference type="GO" id="GO:0005886">
    <property type="term" value="C:plasma membrane"/>
    <property type="evidence" value="ECO:0007669"/>
    <property type="project" value="UniProtKB-SubCell"/>
</dbReference>
<keyword evidence="7" id="KW-1133">Transmembrane helix</keyword>
<evidence type="ECO:0000256" key="4">
    <source>
        <dbReference type="ARBA" id="ARBA00023224"/>
    </source>
</evidence>
<evidence type="ECO:0000256" key="7">
    <source>
        <dbReference type="SAM" id="Phobius"/>
    </source>
</evidence>
<protein>
    <submittedName>
        <fullName evidence="10">Chemotaxis protein</fullName>
    </submittedName>
</protein>
<feature type="transmembrane region" description="Helical" evidence="7">
    <location>
        <begin position="15"/>
        <end position="36"/>
    </location>
</feature>
<dbReference type="InterPro" id="IPR004089">
    <property type="entry name" value="MCPsignal_dom"/>
</dbReference>
<keyword evidence="4 6" id="KW-0807">Transducer</keyword>
<dbReference type="Pfam" id="PF00672">
    <property type="entry name" value="HAMP"/>
    <property type="match status" value="1"/>
</dbReference>
<reference evidence="10 11" key="1">
    <citation type="submission" date="2014-02" db="EMBL/GenBank/DDBJ databases">
        <title>Draft genome sequence of Lysinibacillus manganicus DSM 26584T.</title>
        <authorList>
            <person name="Zhang F."/>
            <person name="Wang G."/>
            <person name="Zhang L."/>
        </authorList>
    </citation>
    <scope>NUCLEOTIDE SEQUENCE [LARGE SCALE GENOMIC DNA]</scope>
    <source>
        <strain evidence="10 11">DSM 26584</strain>
    </source>
</reference>
<feature type="transmembrane region" description="Helical" evidence="7">
    <location>
        <begin position="56"/>
        <end position="77"/>
    </location>
</feature>
<dbReference type="RefSeq" id="WP_036182317.1">
    <property type="nucleotide sequence ID" value="NZ_AVDA01000002.1"/>
</dbReference>
<dbReference type="eggNOG" id="COG0840">
    <property type="taxonomic scope" value="Bacteria"/>
</dbReference>
<dbReference type="GO" id="GO:0007165">
    <property type="term" value="P:signal transduction"/>
    <property type="evidence" value="ECO:0007669"/>
    <property type="project" value="UniProtKB-KW"/>
</dbReference>
<evidence type="ECO:0000256" key="6">
    <source>
        <dbReference type="PROSITE-ProRule" id="PRU00284"/>
    </source>
</evidence>
<dbReference type="Proteomes" id="UP000030416">
    <property type="component" value="Unassembled WGS sequence"/>
</dbReference>
<keyword evidence="3 7" id="KW-0472">Membrane</keyword>
<dbReference type="PANTHER" id="PTHR32089:SF112">
    <property type="entry name" value="LYSOZYME-LIKE PROTEIN-RELATED"/>
    <property type="match status" value="1"/>
</dbReference>
<evidence type="ECO:0000259" key="8">
    <source>
        <dbReference type="PROSITE" id="PS50111"/>
    </source>
</evidence>
<evidence type="ECO:0000313" key="11">
    <source>
        <dbReference type="Proteomes" id="UP000030416"/>
    </source>
</evidence>
<dbReference type="PROSITE" id="PS50885">
    <property type="entry name" value="HAMP"/>
    <property type="match status" value="1"/>
</dbReference>
<feature type="domain" description="HAMP" evidence="9">
    <location>
        <begin position="75"/>
        <end position="128"/>
    </location>
</feature>
<proteinExistence type="inferred from homology"/>
<comment type="similarity">
    <text evidence="5">Belongs to the methyl-accepting chemotaxis (MCP) protein family.</text>
</comment>
<keyword evidence="11" id="KW-1185">Reference proteome</keyword>
<sequence>MNHNSNKTFSLRKKLVLFVTLLALITYSTSFVFIHYLHPYIFAQFDFLSNKIIFEILTYVLGIAWSGILAAILAVVITKPLQRLEATAKSVAEGKIGQDVEMPKTRDEIQSVAEAFQLMLVNLRQMVESIDTNFQKTNATIIDLSEQTEAASRQAEGIATTVSQISLGAEQSADAVQETVEAIEDVRELASEVNSRALNSATQSKQIIQELETTIGSIQGLVNSIRQIVTGNEEALKNIHQLEKNAEQIERIIGLVGDIAAQTNLLALNASIEAARAGEHGKGFAVVAEEVRSLADESAKAVQGITSLIKTMQENVNIVVRQMNEQVSFAVKESAKVSETTRLVESMATNVHGMADAVVDISGLIEKQMENIQTTAHQSQEVAAIAEETSAGAQEVRSSTEEQAYAIEQIETLSRDLKLQSEQLYKVIQQFDRNN</sequence>
<dbReference type="CDD" id="cd06225">
    <property type="entry name" value="HAMP"/>
    <property type="match status" value="1"/>
</dbReference>
<name>A0A0A3I618_9BACL</name>
<dbReference type="PANTHER" id="PTHR32089">
    <property type="entry name" value="METHYL-ACCEPTING CHEMOTAXIS PROTEIN MCPB"/>
    <property type="match status" value="1"/>
</dbReference>
<feature type="domain" description="Methyl-accepting transducer" evidence="8">
    <location>
        <begin position="147"/>
        <end position="404"/>
    </location>
</feature>
<keyword evidence="7" id="KW-0812">Transmembrane</keyword>
<gene>
    <name evidence="10" type="ORF">CD29_02080</name>
</gene>
<dbReference type="AlphaFoldDB" id="A0A0A3I618"/>
<evidence type="ECO:0000259" key="9">
    <source>
        <dbReference type="PROSITE" id="PS50885"/>
    </source>
</evidence>
<keyword evidence="2" id="KW-1003">Cell membrane</keyword>
<evidence type="ECO:0000256" key="3">
    <source>
        <dbReference type="ARBA" id="ARBA00023136"/>
    </source>
</evidence>
<organism evidence="10 11">
    <name type="scientific">Ureibacillus manganicus DSM 26584</name>
    <dbReference type="NCBI Taxonomy" id="1384049"/>
    <lineage>
        <taxon>Bacteria</taxon>
        <taxon>Bacillati</taxon>
        <taxon>Bacillota</taxon>
        <taxon>Bacilli</taxon>
        <taxon>Bacillales</taxon>
        <taxon>Caryophanaceae</taxon>
        <taxon>Ureibacillus</taxon>
    </lineage>
</organism>
<evidence type="ECO:0000313" key="10">
    <source>
        <dbReference type="EMBL" id="KGR80169.1"/>
    </source>
</evidence>
<accession>A0A0A3I618</accession>